<evidence type="ECO:0000256" key="1">
    <source>
        <dbReference type="SAM" id="MobiDB-lite"/>
    </source>
</evidence>
<reference evidence="2" key="1">
    <citation type="submission" date="2020-04" db="EMBL/GenBank/DDBJ databases">
        <title>Analysis of mating type loci in Filobasidium floriforme.</title>
        <authorList>
            <person name="Nowrousian M."/>
        </authorList>
    </citation>
    <scope>NUCLEOTIDE SEQUENCE</scope>
    <source>
        <strain evidence="2">CBS 6242</strain>
    </source>
</reference>
<feature type="compositionally biased region" description="Basic residues" evidence="1">
    <location>
        <begin position="759"/>
        <end position="776"/>
    </location>
</feature>
<evidence type="ECO:0000313" key="2">
    <source>
        <dbReference type="EMBL" id="KAG7558170.1"/>
    </source>
</evidence>
<feature type="region of interest" description="Disordered" evidence="1">
    <location>
        <begin position="135"/>
        <end position="168"/>
    </location>
</feature>
<keyword evidence="3" id="KW-1185">Reference proteome</keyword>
<feature type="compositionally biased region" description="Polar residues" evidence="1">
    <location>
        <begin position="680"/>
        <end position="700"/>
    </location>
</feature>
<dbReference type="EMBL" id="JABELV010000049">
    <property type="protein sequence ID" value="KAG7558170.1"/>
    <property type="molecule type" value="Genomic_DNA"/>
</dbReference>
<feature type="region of interest" description="Disordered" evidence="1">
    <location>
        <begin position="680"/>
        <end position="701"/>
    </location>
</feature>
<organism evidence="2 3">
    <name type="scientific">Filobasidium floriforme</name>
    <dbReference type="NCBI Taxonomy" id="5210"/>
    <lineage>
        <taxon>Eukaryota</taxon>
        <taxon>Fungi</taxon>
        <taxon>Dikarya</taxon>
        <taxon>Basidiomycota</taxon>
        <taxon>Agaricomycotina</taxon>
        <taxon>Tremellomycetes</taxon>
        <taxon>Filobasidiales</taxon>
        <taxon>Filobasidiaceae</taxon>
        <taxon>Filobasidium</taxon>
    </lineage>
</organism>
<dbReference type="Proteomes" id="UP000812966">
    <property type="component" value="Unassembled WGS sequence"/>
</dbReference>
<gene>
    <name evidence="2" type="ORF">FFLO_02897</name>
</gene>
<comment type="caution">
    <text evidence="2">The sequence shown here is derived from an EMBL/GenBank/DDBJ whole genome shotgun (WGS) entry which is preliminary data.</text>
</comment>
<name>A0A8K0JM12_9TREE</name>
<accession>A0A8K0JM12</accession>
<feature type="region of interest" description="Disordered" evidence="1">
    <location>
        <begin position="744"/>
        <end position="789"/>
    </location>
</feature>
<dbReference type="AlphaFoldDB" id="A0A8K0JM12"/>
<protein>
    <submittedName>
        <fullName evidence="2">Uncharacterized protein</fullName>
    </submittedName>
</protein>
<feature type="compositionally biased region" description="Basic and acidic residues" evidence="1">
    <location>
        <begin position="150"/>
        <end position="159"/>
    </location>
</feature>
<proteinExistence type="predicted"/>
<evidence type="ECO:0000313" key="3">
    <source>
        <dbReference type="Proteomes" id="UP000812966"/>
    </source>
</evidence>
<feature type="compositionally biased region" description="Polar residues" evidence="1">
    <location>
        <begin position="135"/>
        <end position="149"/>
    </location>
</feature>
<sequence>MSDFQAEPEANYWLDTGVDGAGIPSNFQSDMFSSLGDWSEESIINASMMPVSGNGYQYGQQAHERSINPHYLAFGQQEHCSWGLDSEHAMYAFGGEISLPSEGLTASFEPTCAYQDLSFHSRIMKDQWDMANEVTPQSDEQTFQQQSTDCKPRTGEPKKNAANCQSRSAQPSSQRCIVKRLDGAKLQDNNGNPVDGIVMPSFNGAAAYIGCCKATVSNAMKHTDERKGIVYGFWKVEEYNSTVTEMTSEAMSSNEEQIRQESLDAIQLYNGDTELQEGGSVGDCAYQYTCSESLLPNSLGLNDPHHQDPSVWFHNMQDHLDAIDVYIAQSSGQATQADERCKPLSAKDKKNSGRCTGPIPKRCILKHRDDTLFQNQDGNLVSAMVMQSYKDVAAFVGCSGCAVSSAMADSNAKRGVLLEIWKVEDYTESEANRIMCLTVHNEGGSCLKQHAQPEALASERNISYNNDPETNPYDINVRDITPSQSNEKMTLASSSIYQCRYQSVFPDWTSSAPHGSQSLSAGGRFSTGRTLMTQSSKMVMGYEEGSGGGTHTARSGYTQPDPIQPMLKGSARGKTLAMKLLPKTSQGGLAAKLYHVRRIDEQLFDSEGDWVFSAGVWGNKNVTKITGIGRTSLHSAELDVDIDRGEWKVTYLGKAQSSDHMNQELLRKIEALSTGSNWPVGLESNQPCQEYNGENTQVPSTYEDRLSTNNRYGVPATTDMNLLEHSLELAQPIDSAADFISSDTGGTIDTRAESEAHSKQRHSLSTRMKKSIRARNQRPMPDTARAKQSLNSASAKLVLVKRVDGNSFTYDKQQVDFAIISTISAASDFLGTSYVTLQRALRKRDRNKRRVRKVWEVEDLGKANPSA</sequence>